<feature type="compositionally biased region" description="Polar residues" evidence="1">
    <location>
        <begin position="426"/>
        <end position="438"/>
    </location>
</feature>
<evidence type="ECO:0000313" key="4">
    <source>
        <dbReference type="Proteomes" id="UP001189122"/>
    </source>
</evidence>
<evidence type="ECO:0000313" key="3">
    <source>
        <dbReference type="EMBL" id="CAA2619771.1"/>
    </source>
</evidence>
<dbReference type="InterPro" id="IPR010844">
    <property type="entry name" value="Occludin_ELL"/>
</dbReference>
<gene>
    <name evidence="3" type="ORF">SI7747_05005940</name>
</gene>
<dbReference type="EMBL" id="CACRZD030000005">
    <property type="protein sequence ID" value="CAA6659518.1"/>
    <property type="molecule type" value="Genomic_DNA"/>
</dbReference>
<feature type="compositionally biased region" description="Basic and acidic residues" evidence="1">
    <location>
        <begin position="517"/>
        <end position="549"/>
    </location>
</feature>
<feature type="compositionally biased region" description="Polar residues" evidence="1">
    <location>
        <begin position="853"/>
        <end position="875"/>
    </location>
</feature>
<dbReference type="Gene3D" id="6.10.140.340">
    <property type="match status" value="1"/>
</dbReference>
<dbReference type="PANTHER" id="PTHR38372">
    <property type="entry name" value="DENTIN SIALOPHOSPHOPROTEIN-LIKE PROTEIN"/>
    <property type="match status" value="1"/>
</dbReference>
<dbReference type="PANTHER" id="PTHR38372:SF2">
    <property type="entry name" value="DENTIN SIALOPHOSPHOPROTEIN-LIKE PROTEIN"/>
    <property type="match status" value="1"/>
</dbReference>
<feature type="compositionally biased region" description="Polar residues" evidence="1">
    <location>
        <begin position="790"/>
        <end position="809"/>
    </location>
</feature>
<keyword evidence="4" id="KW-1185">Reference proteome</keyword>
<dbReference type="PROSITE" id="PS51980">
    <property type="entry name" value="OCEL"/>
    <property type="match status" value="1"/>
</dbReference>
<feature type="compositionally biased region" description="Polar residues" evidence="1">
    <location>
        <begin position="468"/>
        <end position="485"/>
    </location>
</feature>
<feature type="domain" description="OCEL" evidence="2">
    <location>
        <begin position="922"/>
        <end position="1030"/>
    </location>
</feature>
<accession>A0A7I8INU2</accession>
<evidence type="ECO:0000256" key="1">
    <source>
        <dbReference type="SAM" id="MobiDB-lite"/>
    </source>
</evidence>
<dbReference type="Proteomes" id="UP001189122">
    <property type="component" value="Unassembled WGS sequence"/>
</dbReference>
<evidence type="ECO:0000259" key="2">
    <source>
        <dbReference type="PROSITE" id="PS51980"/>
    </source>
</evidence>
<dbReference type="AlphaFoldDB" id="A0A7I8INU2"/>
<organism evidence="3">
    <name type="scientific">Spirodela intermedia</name>
    <name type="common">Intermediate duckweed</name>
    <dbReference type="NCBI Taxonomy" id="51605"/>
    <lineage>
        <taxon>Eukaryota</taxon>
        <taxon>Viridiplantae</taxon>
        <taxon>Streptophyta</taxon>
        <taxon>Embryophyta</taxon>
        <taxon>Tracheophyta</taxon>
        <taxon>Spermatophyta</taxon>
        <taxon>Magnoliopsida</taxon>
        <taxon>Liliopsida</taxon>
        <taxon>Araceae</taxon>
        <taxon>Lemnoideae</taxon>
        <taxon>Spirodela</taxon>
    </lineage>
</organism>
<sequence>MGGAGAPEETFRMISADTLDFAAIIRLTPDLVDEIKRLEVQGGAAKIKFDSNSNNLSGNVIDVGGKEFKFTWSRELGVCDIYEELQNGEDGNGLLSECGSAWRKLNVQRILDESLKNHVKMRSEEAERRLKSRKSIVLDPANPSVKNQAKTLAAAAVEGNMRRMHWKKDQFKKRKMDTKGPVNRAGHGSMRRPVASKGVSGSQPVELRSFLINLLLANPKGMSLKGLEKAVAETMPNAGKKIESIIKSIATYQAPGRYLLKPGVEVEFSRKPPSENNAQDLEHKAQLTQLTESDIEKIDIEKSSPDLSAIDIKVDDENEEGVCSSSESGSDSDSESDSSDSGSDSGSQSRSKSKSQSPVGSGSASSSDSESGDSSSSKEGSDVDVDIMTSDDDKDETGNKISNISRLSPPGEGKSSYEDHEENASERANQVIQRTSPSDSHDYLTGSKSFAVEDMERRSNNARIKGSPYSQATTTDNVLQRNPRNSGEDMSLTASSRNYNLDKSEHFVGPSSSDKQLFGKDRPDLEQLDSVEKISKRINKRTDPKHFQEKPGSNKRPRDIVDSDSRQLAQMVGNTIGRAKASDGAEKSGKLIERFNGASKHSEKSFGRLDGSDVSSSRSSSIHDKFFMSKDMLNKDIRDVIMDVNEKYSAKHVSDDIGGDKLPSFIDSGLSNLADQSGIQKDSKQLLNSHKADVDKCAASSEKVVPLRRELSELELGEFREPLSVEDIKKRKKPSERKGPSKYSESKLNVMDNFTKASNELKRESPYLSKCGSQANQDGPGRRVLDSDTTDCTISQQRTTVSSQLQQCSRVDRPESDSASHLDLLSDTAGKNAMKSTQEIRQEGSGARHKRCSSSSLMQLDTKQNGHMTAKTSIDSKPKINNGLIDSSDRSKESFRVESITSTGQKDFSSDEDDSFYAKYDKDEPVLRGPIKDYSQYKEYVQEYREKYDCYSSLNTHLEKYRNEFLKVGRDLDMHKGRDKEAYRNISEQILQMYHRCRKKHSRMKKIFVVLHDELKALKQRIRDFSEEYSRN</sequence>
<feature type="region of interest" description="Disordered" evidence="1">
    <location>
        <begin position="723"/>
        <end position="912"/>
    </location>
</feature>
<dbReference type="SUPFAM" id="SSF144292">
    <property type="entry name" value="occludin/ELL-like"/>
    <property type="match status" value="1"/>
</dbReference>
<protein>
    <recommendedName>
        <fullName evidence="2">OCEL domain-containing protein</fullName>
    </recommendedName>
</protein>
<feature type="compositionally biased region" description="Basic and acidic residues" evidence="1">
    <location>
        <begin position="556"/>
        <end position="565"/>
    </location>
</feature>
<feature type="compositionally biased region" description="Acidic residues" evidence="1">
    <location>
        <begin position="382"/>
        <end position="395"/>
    </location>
</feature>
<feature type="region of interest" description="Disordered" evidence="1">
    <location>
        <begin position="169"/>
        <end position="200"/>
    </location>
</feature>
<feature type="compositionally biased region" description="Basic and acidic residues" evidence="1">
    <location>
        <begin position="810"/>
        <end position="820"/>
    </location>
</feature>
<feature type="compositionally biased region" description="Basic and acidic residues" evidence="1">
    <location>
        <begin position="580"/>
        <end position="593"/>
    </location>
</feature>
<feature type="compositionally biased region" description="Basic and acidic residues" evidence="1">
    <location>
        <begin position="887"/>
        <end position="896"/>
    </location>
</feature>
<feature type="compositionally biased region" description="Basic and acidic residues" evidence="1">
    <location>
        <begin position="415"/>
        <end position="425"/>
    </location>
</feature>
<feature type="region of interest" description="Disordered" evidence="1">
    <location>
        <begin position="308"/>
        <end position="621"/>
    </location>
</feature>
<feature type="compositionally biased region" description="Basic and acidic residues" evidence="1">
    <location>
        <begin position="600"/>
        <end position="611"/>
    </location>
</feature>
<dbReference type="Pfam" id="PF07303">
    <property type="entry name" value="Occludin_ELL"/>
    <property type="match status" value="1"/>
</dbReference>
<name>A0A7I8INU2_SPIIN</name>
<dbReference type="EMBL" id="LR743592">
    <property type="protein sequence ID" value="CAA2619771.1"/>
    <property type="molecule type" value="Genomic_DNA"/>
</dbReference>
<proteinExistence type="predicted"/>
<feature type="compositionally biased region" description="Low complexity" evidence="1">
    <location>
        <begin position="339"/>
        <end position="378"/>
    </location>
</feature>
<reference evidence="3 4" key="1">
    <citation type="submission" date="2019-12" db="EMBL/GenBank/DDBJ databases">
        <authorList>
            <person name="Scholz U."/>
            <person name="Mascher M."/>
            <person name="Fiebig A."/>
        </authorList>
    </citation>
    <scope>NUCLEOTIDE SEQUENCE</scope>
</reference>